<protein>
    <submittedName>
        <fullName evidence="2">Uncharacterized protein</fullName>
    </submittedName>
</protein>
<dbReference type="EMBL" id="WJXW01000009">
    <property type="protein sequence ID" value="KAF9733367.1"/>
    <property type="molecule type" value="Genomic_DNA"/>
</dbReference>
<proteinExistence type="predicted"/>
<evidence type="ECO:0000313" key="2">
    <source>
        <dbReference type="EMBL" id="KAF9733367.1"/>
    </source>
</evidence>
<keyword evidence="3" id="KW-1185">Reference proteome</keyword>
<accession>A0A9P6GCU6</accession>
<organism evidence="2 3">
    <name type="scientific">Paraphaeosphaeria minitans</name>
    <dbReference type="NCBI Taxonomy" id="565426"/>
    <lineage>
        <taxon>Eukaryota</taxon>
        <taxon>Fungi</taxon>
        <taxon>Dikarya</taxon>
        <taxon>Ascomycota</taxon>
        <taxon>Pezizomycotina</taxon>
        <taxon>Dothideomycetes</taxon>
        <taxon>Pleosporomycetidae</taxon>
        <taxon>Pleosporales</taxon>
        <taxon>Massarineae</taxon>
        <taxon>Didymosphaeriaceae</taxon>
        <taxon>Paraphaeosphaeria</taxon>
    </lineage>
</organism>
<sequence length="113" mass="12243">MHRRNAHPTYRYPKRLPSVHTARPGPRTSAPPGVPPSSDPHHLRDDCALPAATRLIDVGHRLCRERPGCAQLPTKMSKDSGPRGGEWQLGLPFEEARGLYAGLGSVDAYATGA</sequence>
<evidence type="ECO:0000313" key="3">
    <source>
        <dbReference type="Proteomes" id="UP000756921"/>
    </source>
</evidence>
<reference evidence="2" key="1">
    <citation type="journal article" date="2020" name="Mol. Plant Microbe Interact.">
        <title>Genome Sequence of the Biocontrol Agent Coniothyrium minitans strain Conio (IMI 134523).</title>
        <authorList>
            <person name="Patel D."/>
            <person name="Shittu T.A."/>
            <person name="Baroncelli R."/>
            <person name="Muthumeenakshi S."/>
            <person name="Osborne T.H."/>
            <person name="Janganan T.K."/>
            <person name="Sreenivasaprasad S."/>
        </authorList>
    </citation>
    <scope>NUCLEOTIDE SEQUENCE</scope>
    <source>
        <strain evidence="2">Conio</strain>
    </source>
</reference>
<dbReference type="Proteomes" id="UP000756921">
    <property type="component" value="Unassembled WGS sequence"/>
</dbReference>
<dbReference type="AlphaFoldDB" id="A0A9P6GCU6"/>
<evidence type="ECO:0000256" key="1">
    <source>
        <dbReference type="SAM" id="MobiDB-lite"/>
    </source>
</evidence>
<gene>
    <name evidence="2" type="ORF">PMIN01_09050</name>
</gene>
<comment type="caution">
    <text evidence="2">The sequence shown here is derived from an EMBL/GenBank/DDBJ whole genome shotgun (WGS) entry which is preliminary data.</text>
</comment>
<name>A0A9P6GCU6_9PLEO</name>
<feature type="region of interest" description="Disordered" evidence="1">
    <location>
        <begin position="1"/>
        <end position="45"/>
    </location>
</feature>